<dbReference type="InterPro" id="IPR029063">
    <property type="entry name" value="SAM-dependent_MTases_sf"/>
</dbReference>
<name>A0A8H4RDK9_9HELO</name>
<gene>
    <name evidence="1" type="ORF">G7Y89_g11497</name>
</gene>
<dbReference type="PANTHER" id="PTHR43712:SF12">
    <property type="entry name" value="STERIGMATOCYSTIN 8-O-METHYLTRANSFERASE"/>
    <property type="match status" value="1"/>
</dbReference>
<keyword evidence="2" id="KW-1185">Reference proteome</keyword>
<dbReference type="AlphaFoldDB" id="A0A8H4RDK9"/>
<dbReference type="InterPro" id="IPR036390">
    <property type="entry name" value="WH_DNA-bd_sf"/>
</dbReference>
<dbReference type="EMBL" id="JAAMPI010001109">
    <property type="protein sequence ID" value="KAF4626661.1"/>
    <property type="molecule type" value="Genomic_DNA"/>
</dbReference>
<dbReference type="Proteomes" id="UP000566819">
    <property type="component" value="Unassembled WGS sequence"/>
</dbReference>
<organism evidence="1 2">
    <name type="scientific">Cudoniella acicularis</name>
    <dbReference type="NCBI Taxonomy" id="354080"/>
    <lineage>
        <taxon>Eukaryota</taxon>
        <taxon>Fungi</taxon>
        <taxon>Dikarya</taxon>
        <taxon>Ascomycota</taxon>
        <taxon>Pezizomycotina</taxon>
        <taxon>Leotiomycetes</taxon>
        <taxon>Helotiales</taxon>
        <taxon>Tricladiaceae</taxon>
        <taxon>Cudoniella</taxon>
    </lineage>
</organism>
<comment type="caution">
    <text evidence="1">The sequence shown here is derived from an EMBL/GenBank/DDBJ whole genome shotgun (WGS) entry which is preliminary data.</text>
</comment>
<dbReference type="Gene3D" id="3.40.50.150">
    <property type="entry name" value="Vaccinia Virus protein VP39"/>
    <property type="match status" value="1"/>
</dbReference>
<dbReference type="InterPro" id="IPR036388">
    <property type="entry name" value="WH-like_DNA-bd_sf"/>
</dbReference>
<protein>
    <recommendedName>
        <fullName evidence="3">O-methyltransferase domain-containing protein</fullName>
    </recommendedName>
</protein>
<evidence type="ECO:0000313" key="1">
    <source>
        <dbReference type="EMBL" id="KAF4626661.1"/>
    </source>
</evidence>
<sequence length="260" mass="29446">MRDLSRLVKLANTIQAQVLAIHSHLATSRQADPPFDGQAPDTSYDGIDDIKASALENLTELHDLLSTREILQDRAPTDFISRHALDRLGIYDAIPIGEIRTYEQISDATKRLVRILRRVMRHAITQRTFYEPQPDVVAHTQFSRLLTEHSKVRDYYGTVCQEVWPAATRTVDAQILDENPYKHKRYDNAMSAFASDQSYSLDHVIKGYDWASLGRATVVDVGGGIGTLFGGYLSEAALRYYDFIIITTPRFGDDYTSYKL</sequence>
<evidence type="ECO:0008006" key="3">
    <source>
        <dbReference type="Google" id="ProtNLM"/>
    </source>
</evidence>
<evidence type="ECO:0000313" key="2">
    <source>
        <dbReference type="Proteomes" id="UP000566819"/>
    </source>
</evidence>
<accession>A0A8H4RDK9</accession>
<dbReference type="Gene3D" id="1.10.10.10">
    <property type="entry name" value="Winged helix-like DNA-binding domain superfamily/Winged helix DNA-binding domain"/>
    <property type="match status" value="1"/>
</dbReference>
<dbReference type="OrthoDB" id="1606438at2759"/>
<proteinExistence type="predicted"/>
<dbReference type="SUPFAM" id="SSF46785">
    <property type="entry name" value="Winged helix' DNA-binding domain"/>
    <property type="match status" value="1"/>
</dbReference>
<reference evidence="1 2" key="1">
    <citation type="submission" date="2020-03" db="EMBL/GenBank/DDBJ databases">
        <title>Draft Genome Sequence of Cudoniella acicularis.</title>
        <authorList>
            <person name="Buettner E."/>
            <person name="Kellner H."/>
        </authorList>
    </citation>
    <scope>NUCLEOTIDE SEQUENCE [LARGE SCALE GENOMIC DNA]</scope>
    <source>
        <strain evidence="1 2">DSM 108380</strain>
    </source>
</reference>
<dbReference type="PANTHER" id="PTHR43712">
    <property type="entry name" value="PUTATIVE (AFU_ORTHOLOGUE AFUA_4G14580)-RELATED"/>
    <property type="match status" value="1"/>
</dbReference>